<dbReference type="NCBIfam" id="TIGR00043">
    <property type="entry name" value="rRNA maturation RNase YbeY"/>
    <property type="match status" value="1"/>
</dbReference>
<dbReference type="InterPro" id="IPR002036">
    <property type="entry name" value="YbeY"/>
</dbReference>
<evidence type="ECO:0000313" key="9">
    <source>
        <dbReference type="Proteomes" id="UP000824115"/>
    </source>
</evidence>
<dbReference type="PANTHER" id="PTHR46986:SF1">
    <property type="entry name" value="ENDORIBONUCLEASE YBEY, CHLOROPLASTIC"/>
    <property type="match status" value="1"/>
</dbReference>
<feature type="binding site" evidence="7">
    <location>
        <position position="122"/>
    </location>
    <ligand>
        <name>Zn(2+)</name>
        <dbReference type="ChEBI" id="CHEBI:29105"/>
        <note>catalytic</note>
    </ligand>
</feature>
<evidence type="ECO:0000256" key="5">
    <source>
        <dbReference type="ARBA" id="ARBA00022801"/>
    </source>
</evidence>
<dbReference type="SUPFAM" id="SSF55486">
    <property type="entry name" value="Metalloproteases ('zincins'), catalytic domain"/>
    <property type="match status" value="1"/>
</dbReference>
<dbReference type="AlphaFoldDB" id="A0A9D2GQG0"/>
<comment type="cofactor">
    <cofactor evidence="7">
        <name>Zn(2+)</name>
        <dbReference type="ChEBI" id="CHEBI:29105"/>
    </cofactor>
    <text evidence="7">Binds 1 zinc ion.</text>
</comment>
<dbReference type="GO" id="GO:0006364">
    <property type="term" value="P:rRNA processing"/>
    <property type="evidence" value="ECO:0007669"/>
    <property type="project" value="UniProtKB-UniRule"/>
</dbReference>
<dbReference type="Pfam" id="PF02130">
    <property type="entry name" value="YbeY"/>
    <property type="match status" value="1"/>
</dbReference>
<keyword evidence="7" id="KW-0963">Cytoplasm</keyword>
<keyword evidence="4 7" id="KW-0255">Endonuclease</keyword>
<evidence type="ECO:0000256" key="3">
    <source>
        <dbReference type="ARBA" id="ARBA00022723"/>
    </source>
</evidence>
<evidence type="ECO:0000256" key="1">
    <source>
        <dbReference type="ARBA" id="ARBA00010875"/>
    </source>
</evidence>
<organism evidence="8 9">
    <name type="scientific">Candidatus Coprenecus stercoravium</name>
    <dbReference type="NCBI Taxonomy" id="2840735"/>
    <lineage>
        <taxon>Bacteria</taxon>
        <taxon>Pseudomonadati</taxon>
        <taxon>Bacteroidota</taxon>
        <taxon>Bacteroidia</taxon>
        <taxon>Bacteroidales</taxon>
        <taxon>Rikenellaceae</taxon>
        <taxon>Rikenellaceae incertae sedis</taxon>
        <taxon>Candidatus Coprenecus</taxon>
    </lineage>
</organism>
<accession>A0A9D2GQG0</accession>
<dbReference type="GO" id="GO:0004222">
    <property type="term" value="F:metalloendopeptidase activity"/>
    <property type="evidence" value="ECO:0007669"/>
    <property type="project" value="InterPro"/>
</dbReference>
<keyword evidence="2 7" id="KW-0540">Nuclease</keyword>
<proteinExistence type="inferred from homology"/>
<keyword evidence="6 7" id="KW-0862">Zinc</keyword>
<keyword evidence="7" id="KW-0690">Ribosome biogenesis</keyword>
<feature type="binding site" evidence="7">
    <location>
        <position position="116"/>
    </location>
    <ligand>
        <name>Zn(2+)</name>
        <dbReference type="ChEBI" id="CHEBI:29105"/>
        <note>catalytic</note>
    </ligand>
</feature>
<name>A0A9D2GQG0_9BACT</name>
<gene>
    <name evidence="7 8" type="primary">ybeY</name>
    <name evidence="8" type="ORF">IAC04_03200</name>
</gene>
<protein>
    <recommendedName>
        <fullName evidence="7">Endoribonuclease YbeY</fullName>
        <ecNumber evidence="7">3.1.-.-</ecNumber>
    </recommendedName>
</protein>
<evidence type="ECO:0000256" key="6">
    <source>
        <dbReference type="ARBA" id="ARBA00022833"/>
    </source>
</evidence>
<dbReference type="GO" id="GO:0004521">
    <property type="term" value="F:RNA endonuclease activity"/>
    <property type="evidence" value="ECO:0007669"/>
    <property type="project" value="UniProtKB-UniRule"/>
</dbReference>
<comment type="subcellular location">
    <subcellularLocation>
        <location evidence="7">Cytoplasm</location>
    </subcellularLocation>
</comment>
<keyword evidence="3 7" id="KW-0479">Metal-binding</keyword>
<dbReference type="EC" id="3.1.-.-" evidence="7"/>
<dbReference type="Proteomes" id="UP000824115">
    <property type="component" value="Unassembled WGS sequence"/>
</dbReference>
<dbReference type="InterPro" id="IPR023091">
    <property type="entry name" value="MetalPrtase_cat_dom_sf_prd"/>
</dbReference>
<dbReference type="PANTHER" id="PTHR46986">
    <property type="entry name" value="ENDORIBONUCLEASE YBEY, CHLOROPLASTIC"/>
    <property type="match status" value="1"/>
</dbReference>
<comment type="function">
    <text evidence="7">Single strand-specific metallo-endoribonuclease involved in late-stage 70S ribosome quality control and in maturation of the 3' terminus of the 16S rRNA.</text>
</comment>
<reference evidence="8" key="2">
    <citation type="submission" date="2021-04" db="EMBL/GenBank/DDBJ databases">
        <authorList>
            <person name="Gilroy R."/>
        </authorList>
    </citation>
    <scope>NUCLEOTIDE SEQUENCE</scope>
    <source>
        <strain evidence="8">Gambia16-554</strain>
    </source>
</reference>
<dbReference type="Gene3D" id="3.40.390.30">
    <property type="entry name" value="Metalloproteases ('zincins'), catalytic domain"/>
    <property type="match status" value="1"/>
</dbReference>
<comment type="caution">
    <text evidence="8">The sequence shown here is derived from an EMBL/GenBank/DDBJ whole genome shotgun (WGS) entry which is preliminary data.</text>
</comment>
<dbReference type="HAMAP" id="MF_00009">
    <property type="entry name" value="Endoribonucl_YbeY"/>
    <property type="match status" value="1"/>
</dbReference>
<keyword evidence="7" id="KW-0698">rRNA processing</keyword>
<evidence type="ECO:0000313" key="8">
    <source>
        <dbReference type="EMBL" id="HIZ85478.1"/>
    </source>
</evidence>
<sequence length="158" mass="18081">MIRFEVIDATFNLRHKNAIKNWIKEIILSKNRRVGDINYVFADDSYVLDVNRTYLSHDYYTDIITFDTSDYEGITSAGAVSADIVISLDTVLANSRTYGSSFSRELYRVMIHGILHLTGNDDLTPEEAELMRQAEDEALSLLPQFQISDDQIYTTVEK</sequence>
<reference evidence="8" key="1">
    <citation type="journal article" date="2021" name="PeerJ">
        <title>Extensive microbial diversity within the chicken gut microbiome revealed by metagenomics and culture.</title>
        <authorList>
            <person name="Gilroy R."/>
            <person name="Ravi A."/>
            <person name="Getino M."/>
            <person name="Pursley I."/>
            <person name="Horton D.L."/>
            <person name="Alikhan N.F."/>
            <person name="Baker D."/>
            <person name="Gharbi K."/>
            <person name="Hall N."/>
            <person name="Watson M."/>
            <person name="Adriaenssens E.M."/>
            <person name="Foster-Nyarko E."/>
            <person name="Jarju S."/>
            <person name="Secka A."/>
            <person name="Antonio M."/>
            <person name="Oren A."/>
            <person name="Chaudhuri R.R."/>
            <person name="La Ragione R."/>
            <person name="Hildebrand F."/>
            <person name="Pallen M.J."/>
        </authorList>
    </citation>
    <scope>NUCLEOTIDE SEQUENCE</scope>
    <source>
        <strain evidence="8">Gambia16-554</strain>
    </source>
</reference>
<feature type="binding site" evidence="7">
    <location>
        <position position="112"/>
    </location>
    <ligand>
        <name>Zn(2+)</name>
        <dbReference type="ChEBI" id="CHEBI:29105"/>
        <note>catalytic</note>
    </ligand>
</feature>
<evidence type="ECO:0000256" key="4">
    <source>
        <dbReference type="ARBA" id="ARBA00022759"/>
    </source>
</evidence>
<dbReference type="GO" id="GO:0008270">
    <property type="term" value="F:zinc ion binding"/>
    <property type="evidence" value="ECO:0007669"/>
    <property type="project" value="UniProtKB-UniRule"/>
</dbReference>
<keyword evidence="5 7" id="KW-0378">Hydrolase</keyword>
<dbReference type="EMBL" id="DXAW01000061">
    <property type="protein sequence ID" value="HIZ85478.1"/>
    <property type="molecule type" value="Genomic_DNA"/>
</dbReference>
<dbReference type="GO" id="GO:0005737">
    <property type="term" value="C:cytoplasm"/>
    <property type="evidence" value="ECO:0007669"/>
    <property type="project" value="UniProtKB-SubCell"/>
</dbReference>
<evidence type="ECO:0000256" key="2">
    <source>
        <dbReference type="ARBA" id="ARBA00022722"/>
    </source>
</evidence>
<comment type="similarity">
    <text evidence="1 7">Belongs to the endoribonuclease YbeY family.</text>
</comment>
<evidence type="ECO:0000256" key="7">
    <source>
        <dbReference type="HAMAP-Rule" id="MF_00009"/>
    </source>
</evidence>